<evidence type="ECO:0000256" key="1">
    <source>
        <dbReference type="SAM" id="Phobius"/>
    </source>
</evidence>
<feature type="transmembrane region" description="Helical" evidence="1">
    <location>
        <begin position="42"/>
        <end position="58"/>
    </location>
</feature>
<feature type="transmembrane region" description="Helical" evidence="1">
    <location>
        <begin position="103"/>
        <end position="120"/>
    </location>
</feature>
<protein>
    <submittedName>
        <fullName evidence="2">Uncharacterized protein</fullName>
    </submittedName>
</protein>
<evidence type="ECO:0000313" key="3">
    <source>
        <dbReference type="Proteomes" id="UP000316298"/>
    </source>
</evidence>
<dbReference type="RefSeq" id="WP_141857316.1">
    <property type="nucleotide sequence ID" value="NZ_BAAAKA010000004.1"/>
</dbReference>
<name>A0A542EVJ6_9ACTN</name>
<feature type="transmembrane region" description="Helical" evidence="1">
    <location>
        <begin position="16"/>
        <end position="36"/>
    </location>
</feature>
<accession>A0A542EVJ6</accession>
<dbReference type="Proteomes" id="UP000316298">
    <property type="component" value="Unassembled WGS sequence"/>
</dbReference>
<sequence>MGQFDKYVDRHADPPLGVTWMFALAIVGGTLVDAILHPSAPTIARAIYGIFLGFVLLRPYAASGRLDGWSEAHRPLSNLLHFLLFSIGGFAVLTWILPPITSALLAVPLTLLPVLIRHVVRRNRRHRPAIRQ</sequence>
<keyword evidence="1" id="KW-0472">Membrane</keyword>
<keyword evidence="1" id="KW-1133">Transmembrane helix</keyword>
<comment type="caution">
    <text evidence="2">The sequence shown here is derived from an EMBL/GenBank/DDBJ whole genome shotgun (WGS) entry which is preliminary data.</text>
</comment>
<dbReference type="OrthoDB" id="5739025at2"/>
<proteinExistence type="predicted"/>
<organism evidence="2 3">
    <name type="scientific">Kribbella jejuensis</name>
    <dbReference type="NCBI Taxonomy" id="236068"/>
    <lineage>
        <taxon>Bacteria</taxon>
        <taxon>Bacillati</taxon>
        <taxon>Actinomycetota</taxon>
        <taxon>Actinomycetes</taxon>
        <taxon>Propionibacteriales</taxon>
        <taxon>Kribbellaceae</taxon>
        <taxon>Kribbella</taxon>
    </lineage>
</organism>
<gene>
    <name evidence="2" type="ORF">FB475_3530</name>
</gene>
<keyword evidence="1" id="KW-0812">Transmembrane</keyword>
<keyword evidence="3" id="KW-1185">Reference proteome</keyword>
<reference evidence="2 3" key="1">
    <citation type="submission" date="2019-06" db="EMBL/GenBank/DDBJ databases">
        <title>Sequencing the genomes of 1000 actinobacteria strains.</title>
        <authorList>
            <person name="Klenk H.-P."/>
        </authorList>
    </citation>
    <scope>NUCLEOTIDE SEQUENCE [LARGE SCALE GENOMIC DNA]</scope>
    <source>
        <strain evidence="2 3">DSM 17305</strain>
    </source>
</reference>
<dbReference type="AlphaFoldDB" id="A0A542EVJ6"/>
<evidence type="ECO:0000313" key="2">
    <source>
        <dbReference type="EMBL" id="TQJ19365.1"/>
    </source>
</evidence>
<dbReference type="EMBL" id="VFMM01000001">
    <property type="protein sequence ID" value="TQJ19365.1"/>
    <property type="molecule type" value="Genomic_DNA"/>
</dbReference>